<reference evidence="2 3" key="1">
    <citation type="submission" date="2023-03" db="EMBL/GenBank/DDBJ databases">
        <title>High-quality genome of Scylla paramamosain provides insights in environmental adaptation.</title>
        <authorList>
            <person name="Zhang L."/>
        </authorList>
    </citation>
    <scope>NUCLEOTIDE SEQUENCE [LARGE SCALE GENOMIC DNA]</scope>
    <source>
        <strain evidence="2">LZ_2023a</strain>
        <tissue evidence="2">Muscle</tissue>
    </source>
</reference>
<proteinExistence type="predicted"/>
<feature type="compositionally biased region" description="Pro residues" evidence="1">
    <location>
        <begin position="138"/>
        <end position="150"/>
    </location>
</feature>
<dbReference type="Proteomes" id="UP001487740">
    <property type="component" value="Unassembled WGS sequence"/>
</dbReference>
<feature type="region of interest" description="Disordered" evidence="1">
    <location>
        <begin position="1"/>
        <end position="62"/>
    </location>
</feature>
<feature type="region of interest" description="Disordered" evidence="1">
    <location>
        <begin position="279"/>
        <end position="312"/>
    </location>
</feature>
<name>A0AAW0SRW8_SCYPA</name>
<keyword evidence="3" id="KW-1185">Reference proteome</keyword>
<organism evidence="2 3">
    <name type="scientific">Scylla paramamosain</name>
    <name type="common">Mud crab</name>
    <dbReference type="NCBI Taxonomy" id="85552"/>
    <lineage>
        <taxon>Eukaryota</taxon>
        <taxon>Metazoa</taxon>
        <taxon>Ecdysozoa</taxon>
        <taxon>Arthropoda</taxon>
        <taxon>Crustacea</taxon>
        <taxon>Multicrustacea</taxon>
        <taxon>Malacostraca</taxon>
        <taxon>Eumalacostraca</taxon>
        <taxon>Eucarida</taxon>
        <taxon>Decapoda</taxon>
        <taxon>Pleocyemata</taxon>
        <taxon>Brachyura</taxon>
        <taxon>Eubrachyura</taxon>
        <taxon>Portunoidea</taxon>
        <taxon>Portunidae</taxon>
        <taxon>Portuninae</taxon>
        <taxon>Scylla</taxon>
    </lineage>
</organism>
<dbReference type="EMBL" id="JARAKH010000047">
    <property type="protein sequence ID" value="KAK8376927.1"/>
    <property type="molecule type" value="Genomic_DNA"/>
</dbReference>
<feature type="region of interest" description="Disordered" evidence="1">
    <location>
        <begin position="231"/>
        <end position="250"/>
    </location>
</feature>
<feature type="compositionally biased region" description="Low complexity" evidence="1">
    <location>
        <begin position="234"/>
        <end position="250"/>
    </location>
</feature>
<feature type="compositionally biased region" description="Polar residues" evidence="1">
    <location>
        <begin position="44"/>
        <end position="55"/>
    </location>
</feature>
<comment type="caution">
    <text evidence="2">The sequence shown here is derived from an EMBL/GenBank/DDBJ whole genome shotgun (WGS) entry which is preliminary data.</text>
</comment>
<gene>
    <name evidence="2" type="ORF">O3P69_013570</name>
</gene>
<accession>A0AAW0SRW8</accession>
<dbReference type="AlphaFoldDB" id="A0AAW0SRW8"/>
<evidence type="ECO:0000313" key="3">
    <source>
        <dbReference type="Proteomes" id="UP001487740"/>
    </source>
</evidence>
<feature type="compositionally biased region" description="Polar residues" evidence="1">
    <location>
        <begin position="173"/>
        <end position="193"/>
    </location>
</feature>
<feature type="region of interest" description="Disordered" evidence="1">
    <location>
        <begin position="95"/>
        <end position="152"/>
    </location>
</feature>
<sequence length="312" mass="32464">MVHKQKKPVGPGSTPSREGGQHAAAGACGTGCLPRHQMAERQSIAASQTQPSQCSGRLRDPGPGTSASFCCRFRLYFDLLTGVASVRRAAAAAAGGSEAGLPSPPSPSPSQSLTTPSLPTVAAAAATTTDSIQALKPPSYPRPPSRPLSPPSRGRLCLHCLLAVTRGRHHHSQQQQLAPTQQGSECSEPQGSGTALPFPSPHPPLPPPFFLSYPLRIPFPKAGLPAFLRPPTPTTTTTKHPHHTTTTTATSAPLTEACHRGPLLVGEGQGRRPVVITEPPTRHLPARGAPPGPQGTPQAPFGPLVARTPARH</sequence>
<evidence type="ECO:0000256" key="1">
    <source>
        <dbReference type="SAM" id="MobiDB-lite"/>
    </source>
</evidence>
<evidence type="ECO:0000313" key="2">
    <source>
        <dbReference type="EMBL" id="KAK8376927.1"/>
    </source>
</evidence>
<protein>
    <submittedName>
        <fullName evidence="2">Uncharacterized protein</fullName>
    </submittedName>
</protein>
<feature type="compositionally biased region" description="Low complexity" evidence="1">
    <location>
        <begin position="109"/>
        <end position="129"/>
    </location>
</feature>
<feature type="region of interest" description="Disordered" evidence="1">
    <location>
        <begin position="169"/>
        <end position="203"/>
    </location>
</feature>